<feature type="transmembrane region" description="Helical" evidence="9">
    <location>
        <begin position="92"/>
        <end position="116"/>
    </location>
</feature>
<dbReference type="Pfam" id="PF01644">
    <property type="entry name" value="Chitin_synth_1"/>
    <property type="match status" value="1"/>
</dbReference>
<evidence type="ECO:0000256" key="6">
    <source>
        <dbReference type="ARBA" id="ARBA00022692"/>
    </source>
</evidence>
<name>A0AAU9IT09_9CILI</name>
<dbReference type="GO" id="GO:0005886">
    <property type="term" value="C:plasma membrane"/>
    <property type="evidence" value="ECO:0007669"/>
    <property type="project" value="UniProtKB-SubCell"/>
</dbReference>
<dbReference type="EMBL" id="CAJZBQ010000004">
    <property type="protein sequence ID" value="CAG9311423.1"/>
    <property type="molecule type" value="Genomic_DNA"/>
</dbReference>
<sequence length="687" mass="79680">MDAFQSNIYLAEDRVLCLALVSKKNRDYILRYVKNSIAETDVPDKLSVLMAQRRRWINGSWFALIDSIKRMSSVFESGHSTTRKCCFTMQMIYYVVNVVFSWFMVGSFFLAFAIAVRKQFGEDSDSTIISFSGWIIISYTTLLIIVFIMALGVKPKRVEDAYKVIACIFGVYMLLTMGLMFKYIITNLSSNSWIIPLMVATIFCFAMNTLCHGATLTVLKGVLHFVFLSPSYVNLFLVYAICNIHDCTWGNRPDQQSDEERAHLEEFEEFRTRWAIVWALCNSAFAYYLNLVDKSGSDATRWYIYSIAFVGVGLLIIRFCGGIMYLCQENWCQKKLRVKAQVVPSPMPILASRCETNQELLGESRNPIIAVAEASRKNTEEDSFNGMIEEEKLEIDEDDFNIDEEEDLGMEENVKVKNYPKINVTVLKPAYSERKVNAGNPKKYKHIKNAIRQPIKNSKFLNELMKAGSHKAQKSALMIQSWFRSWKCRETYQKQRRFFDYLAFGKTILQHSFYFVSIYKTIKEAHFKNRLMRKKVEVNIVVDAYPLEKGLSKPIELNDSLANVCSRLEIEPDEAELRRQQDELLQKIRIKNDLVDICNEENKEEKIIARKIYTGKTELADGIEYDVDIIYVFGNEKKIEISAIKGKFSYFYTMYLDMLQDLETVQKKIPFILSRLMIEDSMLQFKS</sequence>
<evidence type="ECO:0000256" key="9">
    <source>
        <dbReference type="SAM" id="Phobius"/>
    </source>
</evidence>
<keyword evidence="11" id="KW-1185">Reference proteome</keyword>
<reference evidence="10" key="1">
    <citation type="submission" date="2021-09" db="EMBL/GenBank/DDBJ databases">
        <authorList>
            <consortium name="AG Swart"/>
            <person name="Singh M."/>
            <person name="Singh A."/>
            <person name="Seah K."/>
            <person name="Emmerich C."/>
        </authorList>
    </citation>
    <scope>NUCLEOTIDE SEQUENCE</scope>
    <source>
        <strain evidence="10">ATCC30299</strain>
    </source>
</reference>
<keyword evidence="7 9" id="KW-0472">Membrane</keyword>
<evidence type="ECO:0000256" key="2">
    <source>
        <dbReference type="ARBA" id="ARBA00012543"/>
    </source>
</evidence>
<keyword evidence="9" id="KW-1133">Transmembrane helix</keyword>
<keyword evidence="8" id="KW-0961">Cell wall biogenesis/degradation</keyword>
<evidence type="ECO:0000256" key="1">
    <source>
        <dbReference type="ARBA" id="ARBA00004651"/>
    </source>
</evidence>
<dbReference type="Proteomes" id="UP001162131">
    <property type="component" value="Unassembled WGS sequence"/>
</dbReference>
<protein>
    <recommendedName>
        <fullName evidence="2">chitin synthase</fullName>
        <ecNumber evidence="2">2.4.1.16</ecNumber>
    </recommendedName>
</protein>
<comment type="caution">
    <text evidence="10">The sequence shown here is derived from an EMBL/GenBank/DDBJ whole genome shotgun (WGS) entry which is preliminary data.</text>
</comment>
<dbReference type="PROSITE" id="PS50096">
    <property type="entry name" value="IQ"/>
    <property type="match status" value="1"/>
</dbReference>
<evidence type="ECO:0000313" key="11">
    <source>
        <dbReference type="Proteomes" id="UP001162131"/>
    </source>
</evidence>
<dbReference type="SMART" id="SM00015">
    <property type="entry name" value="IQ"/>
    <property type="match status" value="1"/>
</dbReference>
<dbReference type="GO" id="GO:0071555">
    <property type="term" value="P:cell wall organization"/>
    <property type="evidence" value="ECO:0007669"/>
    <property type="project" value="UniProtKB-KW"/>
</dbReference>
<feature type="transmembrane region" description="Helical" evidence="9">
    <location>
        <begin position="222"/>
        <end position="241"/>
    </location>
</feature>
<evidence type="ECO:0000313" key="10">
    <source>
        <dbReference type="EMBL" id="CAG9311423.1"/>
    </source>
</evidence>
<dbReference type="InterPro" id="IPR000048">
    <property type="entry name" value="IQ_motif_EF-hand-BS"/>
</dbReference>
<evidence type="ECO:0000256" key="5">
    <source>
        <dbReference type="ARBA" id="ARBA00022679"/>
    </source>
</evidence>
<dbReference type="AlphaFoldDB" id="A0AAU9IT09"/>
<keyword evidence="5" id="KW-0808">Transferase</keyword>
<evidence type="ECO:0000256" key="8">
    <source>
        <dbReference type="ARBA" id="ARBA00023316"/>
    </source>
</evidence>
<dbReference type="PANTHER" id="PTHR22914">
    <property type="entry name" value="CHITIN SYNTHASE"/>
    <property type="match status" value="1"/>
</dbReference>
<feature type="transmembrane region" description="Helical" evidence="9">
    <location>
        <begin position="303"/>
        <end position="326"/>
    </location>
</feature>
<keyword evidence="3" id="KW-1003">Cell membrane</keyword>
<dbReference type="InterPro" id="IPR004835">
    <property type="entry name" value="Chitin_synth"/>
</dbReference>
<keyword evidence="6 9" id="KW-0812">Transmembrane</keyword>
<feature type="transmembrane region" description="Helical" evidence="9">
    <location>
        <begin position="164"/>
        <end position="185"/>
    </location>
</feature>
<evidence type="ECO:0000256" key="7">
    <source>
        <dbReference type="ARBA" id="ARBA00023136"/>
    </source>
</evidence>
<dbReference type="EC" id="2.4.1.16" evidence="2"/>
<comment type="subcellular location">
    <subcellularLocation>
        <location evidence="1">Cell membrane</location>
        <topology evidence="1">Multi-pass membrane protein</topology>
    </subcellularLocation>
</comment>
<dbReference type="GO" id="GO:0004100">
    <property type="term" value="F:chitin synthase activity"/>
    <property type="evidence" value="ECO:0007669"/>
    <property type="project" value="UniProtKB-EC"/>
</dbReference>
<dbReference type="PANTHER" id="PTHR22914:SF9">
    <property type="entry name" value="CHITIN SYNTHASE 1"/>
    <property type="match status" value="1"/>
</dbReference>
<feature type="transmembrane region" description="Helical" evidence="9">
    <location>
        <begin position="274"/>
        <end position="291"/>
    </location>
</feature>
<keyword evidence="4" id="KW-0328">Glycosyltransferase</keyword>
<evidence type="ECO:0000256" key="3">
    <source>
        <dbReference type="ARBA" id="ARBA00022475"/>
    </source>
</evidence>
<organism evidence="10 11">
    <name type="scientific">Blepharisma stoltei</name>
    <dbReference type="NCBI Taxonomy" id="1481888"/>
    <lineage>
        <taxon>Eukaryota</taxon>
        <taxon>Sar</taxon>
        <taxon>Alveolata</taxon>
        <taxon>Ciliophora</taxon>
        <taxon>Postciliodesmatophora</taxon>
        <taxon>Heterotrichea</taxon>
        <taxon>Heterotrichida</taxon>
        <taxon>Blepharismidae</taxon>
        <taxon>Blepharisma</taxon>
    </lineage>
</organism>
<proteinExistence type="predicted"/>
<dbReference type="GO" id="GO:0006031">
    <property type="term" value="P:chitin biosynthetic process"/>
    <property type="evidence" value="ECO:0007669"/>
    <property type="project" value="TreeGrafter"/>
</dbReference>
<feature type="transmembrane region" description="Helical" evidence="9">
    <location>
        <begin position="191"/>
        <end position="210"/>
    </location>
</feature>
<evidence type="ECO:0000256" key="4">
    <source>
        <dbReference type="ARBA" id="ARBA00022676"/>
    </source>
</evidence>
<feature type="transmembrane region" description="Helical" evidence="9">
    <location>
        <begin position="128"/>
        <end position="152"/>
    </location>
</feature>
<gene>
    <name evidence="10" type="ORF">BSTOLATCC_MIC3713</name>
</gene>
<accession>A0AAU9IT09</accession>